<dbReference type="RefSeq" id="WP_103082593.1">
    <property type="nucleotide sequence ID" value="NZ_CP021850.1"/>
</dbReference>
<dbReference type="EMBL" id="NIOJ01000049">
    <property type="protein sequence ID" value="PNT96432.1"/>
    <property type="molecule type" value="Genomic_DNA"/>
</dbReference>
<proteinExistence type="predicted"/>
<protein>
    <recommendedName>
        <fullName evidence="4">Xylose isomerase-like TIM barrel domain-containing protein</fullName>
    </recommendedName>
</protein>
<keyword evidence="3" id="KW-1185">Reference proteome</keyword>
<dbReference type="KEGG" id="cthd:CDO33_14295"/>
<name>A0A2K2FCB8_9CLOT</name>
<sequence>MDACVQFPRTTVENLSLSRMIIGTNWLLGWSHTGPAADKMIRERYSSAESFYPVLKAFLDYGVDTIMAPASQNEILVDAIRYTEDKTGKKMIIVDTPIVNVANNKKSRAETEKIIKKSAEIGSSLCLLHHSSVEKLVNRQRETIERISDYTYMIREAGMIPGLSAHMPEIVVYCDANNYDVQTYIQIYNCMGFMMQVEVEMVAGIIHNAKKSVMTIKPMAAGRCTPFVGLNFSWSTIRDCDMVTVGCHTADEVYEDIEISLAALERRTPKLGRRGSPNQNQSAFGAAESHK</sequence>
<evidence type="ECO:0000313" key="2">
    <source>
        <dbReference type="EMBL" id="PNT96432.1"/>
    </source>
</evidence>
<evidence type="ECO:0008006" key="4">
    <source>
        <dbReference type="Google" id="ProtNLM"/>
    </source>
</evidence>
<dbReference type="AlphaFoldDB" id="A0A2K2FCB8"/>
<reference evidence="3" key="1">
    <citation type="submission" date="2017-06" db="EMBL/GenBank/DDBJ databases">
        <title>Investigating the central metabolism of Clostridium thermosuccinogenes.</title>
        <authorList>
            <person name="Koendjbiharie J.G."/>
            <person name="Van Kranenburg R."/>
            <person name="Vriesendorp B."/>
        </authorList>
    </citation>
    <scope>NUCLEOTIDE SEQUENCE [LARGE SCALE GENOMIC DNA]</scope>
    <source>
        <strain evidence="3">DSM 5806</strain>
    </source>
</reference>
<accession>A0A2K2FCB8</accession>
<organism evidence="2 3">
    <name type="scientific">Clostridium thermosuccinogenes</name>
    <dbReference type="NCBI Taxonomy" id="84032"/>
    <lineage>
        <taxon>Bacteria</taxon>
        <taxon>Bacillati</taxon>
        <taxon>Bacillota</taxon>
        <taxon>Clostridia</taxon>
        <taxon>Eubacteriales</taxon>
        <taxon>Clostridiaceae</taxon>
        <taxon>Clostridium</taxon>
    </lineage>
</organism>
<dbReference type="Proteomes" id="UP000236151">
    <property type="component" value="Unassembled WGS sequence"/>
</dbReference>
<gene>
    <name evidence="2" type="ORF">CDQ84_15220</name>
</gene>
<evidence type="ECO:0000313" key="3">
    <source>
        <dbReference type="Proteomes" id="UP000236151"/>
    </source>
</evidence>
<feature type="region of interest" description="Disordered" evidence="1">
    <location>
        <begin position="268"/>
        <end position="291"/>
    </location>
</feature>
<evidence type="ECO:0000256" key="1">
    <source>
        <dbReference type="SAM" id="MobiDB-lite"/>
    </source>
</evidence>
<dbReference type="OrthoDB" id="1729537at2"/>
<comment type="caution">
    <text evidence="2">The sequence shown here is derived from an EMBL/GenBank/DDBJ whole genome shotgun (WGS) entry which is preliminary data.</text>
</comment>